<evidence type="ECO:0000313" key="3">
    <source>
        <dbReference type="Proteomes" id="UP000800036"/>
    </source>
</evidence>
<dbReference type="Gene3D" id="3.40.630.30">
    <property type="match status" value="1"/>
</dbReference>
<dbReference type="InterPro" id="IPR016181">
    <property type="entry name" value="Acyl_CoA_acyltransferase"/>
</dbReference>
<dbReference type="EMBL" id="ML976697">
    <property type="protein sequence ID" value="KAF1970881.1"/>
    <property type="molecule type" value="Genomic_DNA"/>
</dbReference>
<dbReference type="Pfam" id="PF00583">
    <property type="entry name" value="Acetyltransf_1"/>
    <property type="match status" value="1"/>
</dbReference>
<protein>
    <recommendedName>
        <fullName evidence="1">N-acetyltransferase domain-containing protein</fullName>
    </recommendedName>
</protein>
<reference evidence="2" key="1">
    <citation type="journal article" date="2020" name="Stud. Mycol.">
        <title>101 Dothideomycetes genomes: a test case for predicting lifestyles and emergence of pathogens.</title>
        <authorList>
            <person name="Haridas S."/>
            <person name="Albert R."/>
            <person name="Binder M."/>
            <person name="Bloem J."/>
            <person name="Labutti K."/>
            <person name="Salamov A."/>
            <person name="Andreopoulos B."/>
            <person name="Baker S."/>
            <person name="Barry K."/>
            <person name="Bills G."/>
            <person name="Bluhm B."/>
            <person name="Cannon C."/>
            <person name="Castanera R."/>
            <person name="Culley D."/>
            <person name="Daum C."/>
            <person name="Ezra D."/>
            <person name="Gonzalez J."/>
            <person name="Henrissat B."/>
            <person name="Kuo A."/>
            <person name="Liang C."/>
            <person name="Lipzen A."/>
            <person name="Lutzoni F."/>
            <person name="Magnuson J."/>
            <person name="Mondo S."/>
            <person name="Nolan M."/>
            <person name="Ohm R."/>
            <person name="Pangilinan J."/>
            <person name="Park H.-J."/>
            <person name="Ramirez L."/>
            <person name="Alfaro M."/>
            <person name="Sun H."/>
            <person name="Tritt A."/>
            <person name="Yoshinaga Y."/>
            <person name="Zwiers L.-H."/>
            <person name="Turgeon B."/>
            <person name="Goodwin S."/>
            <person name="Spatafora J."/>
            <person name="Crous P."/>
            <person name="Grigoriev I."/>
        </authorList>
    </citation>
    <scope>NUCLEOTIDE SEQUENCE</scope>
    <source>
        <strain evidence="2">CBS 107.79</strain>
    </source>
</reference>
<proteinExistence type="predicted"/>
<dbReference type="Proteomes" id="UP000800036">
    <property type="component" value="Unassembled WGS sequence"/>
</dbReference>
<keyword evidence="3" id="KW-1185">Reference proteome</keyword>
<dbReference type="PANTHER" id="PTHR42791:SF5">
    <property type="entry name" value="HYPOTHETICAL ACETYLTRANSFERASE (EUROFUNG)"/>
    <property type="match status" value="1"/>
</dbReference>
<name>A0A6A5V0V8_9PLEO</name>
<dbReference type="SUPFAM" id="SSF55729">
    <property type="entry name" value="Acyl-CoA N-acyltransferases (Nat)"/>
    <property type="match status" value="1"/>
</dbReference>
<evidence type="ECO:0000313" key="2">
    <source>
        <dbReference type="EMBL" id="KAF1970881.1"/>
    </source>
</evidence>
<gene>
    <name evidence="2" type="ORF">BU23DRAFT_570360</name>
</gene>
<dbReference type="GO" id="GO:0016747">
    <property type="term" value="F:acyltransferase activity, transferring groups other than amino-acyl groups"/>
    <property type="evidence" value="ECO:0007669"/>
    <property type="project" value="InterPro"/>
</dbReference>
<dbReference type="CDD" id="cd04301">
    <property type="entry name" value="NAT_SF"/>
    <property type="match status" value="1"/>
</dbReference>
<accession>A0A6A5V0V8</accession>
<dbReference type="AlphaFoldDB" id="A0A6A5V0V8"/>
<sequence>MTITISLITSEADFEEISPMVLDGWHSPYNPQLKHFRPVLPTRADAISYSSQRDVAKLREHDPKRFMLKAVDSATNAIIGFAQWYVNDKPDPYGERTVATWHPEGSDEREFAERFINGLWAFIGKRVTRPHMDLHSLVVHTGHRKRGVGRLLIRWGLDKADELGIETVISSLITAREAYERCGLGCIEMIPPDPGLNVPYPSEKWKELESDNLSGWLMWRPVGHDYVAGVDRAPWV</sequence>
<dbReference type="InterPro" id="IPR052523">
    <property type="entry name" value="Trichothecene_AcTrans"/>
</dbReference>
<evidence type="ECO:0000259" key="1">
    <source>
        <dbReference type="PROSITE" id="PS51186"/>
    </source>
</evidence>
<dbReference type="InterPro" id="IPR000182">
    <property type="entry name" value="GNAT_dom"/>
</dbReference>
<dbReference type="PANTHER" id="PTHR42791">
    <property type="entry name" value="GNAT FAMILY ACETYLTRANSFERASE"/>
    <property type="match status" value="1"/>
</dbReference>
<dbReference type="OrthoDB" id="2115692at2759"/>
<dbReference type="PROSITE" id="PS51186">
    <property type="entry name" value="GNAT"/>
    <property type="match status" value="1"/>
</dbReference>
<organism evidence="2 3">
    <name type="scientific">Bimuria novae-zelandiae CBS 107.79</name>
    <dbReference type="NCBI Taxonomy" id="1447943"/>
    <lineage>
        <taxon>Eukaryota</taxon>
        <taxon>Fungi</taxon>
        <taxon>Dikarya</taxon>
        <taxon>Ascomycota</taxon>
        <taxon>Pezizomycotina</taxon>
        <taxon>Dothideomycetes</taxon>
        <taxon>Pleosporomycetidae</taxon>
        <taxon>Pleosporales</taxon>
        <taxon>Massarineae</taxon>
        <taxon>Didymosphaeriaceae</taxon>
        <taxon>Bimuria</taxon>
    </lineage>
</organism>
<feature type="domain" description="N-acetyltransferase" evidence="1">
    <location>
        <begin position="3"/>
        <end position="207"/>
    </location>
</feature>